<organism evidence="3">
    <name type="scientific">Caldithrix abyssi</name>
    <dbReference type="NCBI Taxonomy" id="187145"/>
    <lineage>
        <taxon>Bacteria</taxon>
        <taxon>Pseudomonadati</taxon>
        <taxon>Calditrichota</taxon>
        <taxon>Calditrichia</taxon>
        <taxon>Calditrichales</taxon>
        <taxon>Calditrichaceae</taxon>
        <taxon>Caldithrix</taxon>
    </lineage>
</organism>
<comment type="caution">
    <text evidence="3">The sequence shown here is derived from an EMBL/GenBank/DDBJ whole genome shotgun (WGS) entry which is preliminary data.</text>
</comment>
<evidence type="ECO:0000259" key="2">
    <source>
        <dbReference type="Pfam" id="PF19572"/>
    </source>
</evidence>
<evidence type="ECO:0000313" key="3">
    <source>
        <dbReference type="EMBL" id="HED11648.1"/>
    </source>
</evidence>
<dbReference type="Pfam" id="PF19572">
    <property type="entry name" value="PorV"/>
    <property type="match status" value="1"/>
</dbReference>
<dbReference type="AlphaFoldDB" id="A0A7V1LPA7"/>
<protein>
    <submittedName>
        <fullName evidence="3">PorV/PorQ family protein</fullName>
    </submittedName>
</protein>
<feature type="domain" description="Type IX secretion system protein PorV" evidence="2">
    <location>
        <begin position="27"/>
        <end position="261"/>
    </location>
</feature>
<evidence type="ECO:0000256" key="1">
    <source>
        <dbReference type="SAM" id="SignalP"/>
    </source>
</evidence>
<dbReference type="EMBL" id="DRLD01000372">
    <property type="protein sequence ID" value="HED11648.1"/>
    <property type="molecule type" value="Genomic_DNA"/>
</dbReference>
<dbReference type="InterPro" id="IPR045741">
    <property type="entry name" value="PorV"/>
</dbReference>
<feature type="signal peptide" evidence="1">
    <location>
        <begin position="1"/>
        <end position="21"/>
    </location>
</feature>
<dbReference type="Gene3D" id="2.40.160.60">
    <property type="entry name" value="Outer membrane protein transport protein (OMPP1/FadL/TodX)"/>
    <property type="match status" value="1"/>
</dbReference>
<proteinExistence type="predicted"/>
<name>A0A7V1LPA7_CALAY</name>
<gene>
    <name evidence="3" type="ORF">ENJ10_13230</name>
</gene>
<reference evidence="3" key="1">
    <citation type="journal article" date="2020" name="mSystems">
        <title>Genome- and Community-Level Interaction Insights into Carbon Utilization and Element Cycling Functions of Hydrothermarchaeota in Hydrothermal Sediment.</title>
        <authorList>
            <person name="Zhou Z."/>
            <person name="Liu Y."/>
            <person name="Xu W."/>
            <person name="Pan J."/>
            <person name="Luo Z.H."/>
            <person name="Li M."/>
        </authorList>
    </citation>
    <scope>NUCLEOTIDE SEQUENCE [LARGE SCALE GENOMIC DNA]</scope>
    <source>
        <strain evidence="3">HyVt-456</strain>
    </source>
</reference>
<accession>A0A7V1LPA7</accession>
<dbReference type="NCBIfam" id="NF033709">
    <property type="entry name" value="PorV_fam"/>
    <property type="match status" value="1"/>
</dbReference>
<feature type="chain" id="PRO_5030993204" evidence="1">
    <location>
        <begin position="22"/>
        <end position="364"/>
    </location>
</feature>
<dbReference type="SUPFAM" id="SSF56935">
    <property type="entry name" value="Porins"/>
    <property type="match status" value="1"/>
</dbReference>
<keyword evidence="1" id="KW-0732">Signal</keyword>
<sequence>MFKRLFLMFTLLMSFSSLLYAQGPGEAAVPFLLINPGARSGGMGESGVALADDATAVYWNPAGLAFQYVDPEIDSRGEVSLMHAKWLPQFNFSDLFYDFLAARYYVDGIGMLGAGITFLNLGENVATSTTGQEYDRFRSQEYAFTLSYATQLKSNLGIGVNLKIIRSELAPESINVGNESTNGRATGVAVDVGVMWMPDYEIFENRLTFGANMSNFGPAIFYNDEAQSDPLPTNLRIGIAYKLIDDEFNKMTVTYDANKPLYRRDGDKAENFITAAFYSSWFKGRFSDRLNAITHSLGLEYWYGDLIALRTGYFYENKNFGGRQFLTFGAGLKYNIFNFDFGYISDDKDSPLSDTIRYSLAVHF</sequence>
<dbReference type="Proteomes" id="UP000886005">
    <property type="component" value="Unassembled WGS sequence"/>
</dbReference>